<feature type="chain" id="PRO_5040848901" evidence="1">
    <location>
        <begin position="28"/>
        <end position="220"/>
    </location>
</feature>
<keyword evidence="3" id="KW-1185">Reference proteome</keyword>
<reference evidence="2 3" key="1">
    <citation type="journal article" date="2023" name="Proc. Natl. Acad. Sci. U.S.A.">
        <title>A global phylogenomic analysis of the shiitake genus Lentinula.</title>
        <authorList>
            <person name="Sierra-Patev S."/>
            <person name="Min B."/>
            <person name="Naranjo-Ortiz M."/>
            <person name="Looney B."/>
            <person name="Konkel Z."/>
            <person name="Slot J.C."/>
            <person name="Sakamoto Y."/>
            <person name="Steenwyk J.L."/>
            <person name="Rokas A."/>
            <person name="Carro J."/>
            <person name="Camarero S."/>
            <person name="Ferreira P."/>
            <person name="Molpeceres G."/>
            <person name="Ruiz-Duenas F.J."/>
            <person name="Serrano A."/>
            <person name="Henrissat B."/>
            <person name="Drula E."/>
            <person name="Hughes K.W."/>
            <person name="Mata J.L."/>
            <person name="Ishikawa N.K."/>
            <person name="Vargas-Isla R."/>
            <person name="Ushijima S."/>
            <person name="Smith C.A."/>
            <person name="Donoghue J."/>
            <person name="Ahrendt S."/>
            <person name="Andreopoulos W."/>
            <person name="He G."/>
            <person name="LaButti K."/>
            <person name="Lipzen A."/>
            <person name="Ng V."/>
            <person name="Riley R."/>
            <person name="Sandor L."/>
            <person name="Barry K."/>
            <person name="Martinez A.T."/>
            <person name="Xiao Y."/>
            <person name="Gibbons J.G."/>
            <person name="Terashima K."/>
            <person name="Grigoriev I.V."/>
            <person name="Hibbett D."/>
        </authorList>
    </citation>
    <scope>NUCLEOTIDE SEQUENCE [LARGE SCALE GENOMIC DNA]</scope>
    <source>
        <strain evidence="2 3">TFB7810</strain>
    </source>
</reference>
<organism evidence="2 3">
    <name type="scientific">Lentinula detonsa</name>
    <dbReference type="NCBI Taxonomy" id="2804962"/>
    <lineage>
        <taxon>Eukaryota</taxon>
        <taxon>Fungi</taxon>
        <taxon>Dikarya</taxon>
        <taxon>Basidiomycota</taxon>
        <taxon>Agaricomycotina</taxon>
        <taxon>Agaricomycetes</taxon>
        <taxon>Agaricomycetidae</taxon>
        <taxon>Agaricales</taxon>
        <taxon>Marasmiineae</taxon>
        <taxon>Omphalotaceae</taxon>
        <taxon>Lentinula</taxon>
    </lineage>
</organism>
<evidence type="ECO:0000256" key="1">
    <source>
        <dbReference type="SAM" id="SignalP"/>
    </source>
</evidence>
<dbReference type="EMBL" id="JANVFU010000002">
    <property type="protein sequence ID" value="KAJ3748536.1"/>
    <property type="molecule type" value="Genomic_DNA"/>
</dbReference>
<proteinExistence type="predicted"/>
<accession>A0A9W8P7H3</accession>
<evidence type="ECO:0000313" key="3">
    <source>
        <dbReference type="Proteomes" id="UP001142393"/>
    </source>
</evidence>
<protein>
    <submittedName>
        <fullName evidence="2">Uncharacterized protein</fullName>
    </submittedName>
</protein>
<name>A0A9W8P7H3_9AGAR</name>
<feature type="signal peptide" evidence="1">
    <location>
        <begin position="1"/>
        <end position="27"/>
    </location>
</feature>
<sequence length="220" mass="24375">MSFISLIFSKFFALLVLLTAAVIEVYAVPIFPNAPSTTTIHSSAVRVKFPPDDAVIAGYLWVPKEKALELSKTHIFTSELTKDEYLPRLYAKRPMHGQEQYWLCTVSIEEKIVTQAHANRQLITMPNTQVNPSKEARKQYVEANGDDLTTTILLYTASTEAHTDQAPNTFGAVDFPTGRLKQNPTELYVSCVDPKTSVDLAAARVPPDDMEAFGVPPKSS</sequence>
<keyword evidence="1" id="KW-0732">Signal</keyword>
<gene>
    <name evidence="2" type="ORF">DFH05DRAFT_1520131</name>
</gene>
<dbReference type="AlphaFoldDB" id="A0A9W8P7H3"/>
<dbReference type="Proteomes" id="UP001142393">
    <property type="component" value="Unassembled WGS sequence"/>
</dbReference>
<evidence type="ECO:0000313" key="2">
    <source>
        <dbReference type="EMBL" id="KAJ3748536.1"/>
    </source>
</evidence>
<comment type="caution">
    <text evidence="2">The sequence shown here is derived from an EMBL/GenBank/DDBJ whole genome shotgun (WGS) entry which is preliminary data.</text>
</comment>